<dbReference type="EnsemblPlants" id="Pp3c4_17790V3.2">
    <property type="protein sequence ID" value="Pp3c4_17790V3.2"/>
    <property type="gene ID" value="Pp3c4_17790"/>
</dbReference>
<name>A9RJN9_PHYPA</name>
<organism evidence="2">
    <name type="scientific">Physcomitrium patens</name>
    <name type="common">Spreading-leaved earth moss</name>
    <name type="synonym">Physcomitrella patens</name>
    <dbReference type="NCBI Taxonomy" id="3218"/>
    <lineage>
        <taxon>Eukaryota</taxon>
        <taxon>Viridiplantae</taxon>
        <taxon>Streptophyta</taxon>
        <taxon>Embryophyta</taxon>
        <taxon>Bryophyta</taxon>
        <taxon>Bryophytina</taxon>
        <taxon>Bryopsida</taxon>
        <taxon>Funariidae</taxon>
        <taxon>Funariales</taxon>
        <taxon>Funariaceae</taxon>
        <taxon>Physcomitrium</taxon>
    </lineage>
</organism>
<keyword evidence="1" id="KW-0472">Membrane</keyword>
<dbReference type="Proteomes" id="UP000006727">
    <property type="component" value="Chromosome 4"/>
</dbReference>
<sequence>MSDDDGCDCRPLGFLIGLPFMLVAFLLSLIGMVLWIIATLLACCCPCGICCAGILNLALSLIKAPIKVIRWFTKQIPC</sequence>
<dbReference type="FunCoup" id="A9RJN9">
    <property type="interactions" value="1129"/>
</dbReference>
<dbReference type="eggNOG" id="ENOG502S5CY">
    <property type="taxonomic scope" value="Eukaryota"/>
</dbReference>
<feature type="transmembrane region" description="Helical" evidence="1">
    <location>
        <begin position="12"/>
        <end position="30"/>
    </location>
</feature>
<dbReference type="HOGENOM" id="CLU_180321_0_0_1"/>
<keyword evidence="4" id="KW-1185">Reference proteome</keyword>
<dbReference type="RefSeq" id="XP_024372755.1">
    <property type="nucleotide sequence ID" value="XM_024516987.2"/>
</dbReference>
<keyword evidence="1" id="KW-0812">Transmembrane</keyword>
<dbReference type="AlphaFoldDB" id="A9RJN9"/>
<keyword evidence="1" id="KW-1133">Transmembrane helix</keyword>
<reference evidence="3" key="3">
    <citation type="submission" date="2020-12" db="UniProtKB">
        <authorList>
            <consortium name="EnsemblPlants"/>
        </authorList>
    </citation>
    <scope>IDENTIFICATION</scope>
</reference>
<dbReference type="EnsemblPlants" id="Pp3c4_17790V3.1">
    <property type="protein sequence ID" value="Pp3c4_17790V3.1"/>
    <property type="gene ID" value="Pp3c4_17790"/>
</dbReference>
<evidence type="ECO:0000313" key="2">
    <source>
        <dbReference type="EMBL" id="PNR55486.1"/>
    </source>
</evidence>
<protein>
    <submittedName>
        <fullName evidence="2 3">Uncharacterized protein</fullName>
    </submittedName>
</protein>
<dbReference type="Gramene" id="Pp3c4_17790V3.1">
    <property type="protein sequence ID" value="Pp3c4_17790V3.1"/>
    <property type="gene ID" value="Pp3c4_17790"/>
</dbReference>
<reference evidence="2 4" key="1">
    <citation type="journal article" date="2008" name="Science">
        <title>The Physcomitrella genome reveals evolutionary insights into the conquest of land by plants.</title>
        <authorList>
            <person name="Rensing S."/>
            <person name="Lang D."/>
            <person name="Zimmer A."/>
            <person name="Terry A."/>
            <person name="Salamov A."/>
            <person name="Shapiro H."/>
            <person name="Nishiyama T."/>
            <person name="Perroud P.-F."/>
            <person name="Lindquist E."/>
            <person name="Kamisugi Y."/>
            <person name="Tanahashi T."/>
            <person name="Sakakibara K."/>
            <person name="Fujita T."/>
            <person name="Oishi K."/>
            <person name="Shin-I T."/>
            <person name="Kuroki Y."/>
            <person name="Toyoda A."/>
            <person name="Suzuki Y."/>
            <person name="Hashimoto A."/>
            <person name="Yamaguchi K."/>
            <person name="Sugano A."/>
            <person name="Kohara Y."/>
            <person name="Fujiyama A."/>
            <person name="Anterola A."/>
            <person name="Aoki S."/>
            <person name="Ashton N."/>
            <person name="Barbazuk W.B."/>
            <person name="Barker E."/>
            <person name="Bennetzen J."/>
            <person name="Bezanilla M."/>
            <person name="Blankenship R."/>
            <person name="Cho S.H."/>
            <person name="Dutcher S."/>
            <person name="Estelle M."/>
            <person name="Fawcett J.A."/>
            <person name="Gundlach H."/>
            <person name="Hanada K."/>
            <person name="Heyl A."/>
            <person name="Hicks K.A."/>
            <person name="Hugh J."/>
            <person name="Lohr M."/>
            <person name="Mayer K."/>
            <person name="Melkozernov A."/>
            <person name="Murata T."/>
            <person name="Nelson D."/>
            <person name="Pils B."/>
            <person name="Prigge M."/>
            <person name="Reiss B."/>
            <person name="Renner T."/>
            <person name="Rombauts S."/>
            <person name="Rushton P."/>
            <person name="Sanderfoot A."/>
            <person name="Schween G."/>
            <person name="Shiu S.-H."/>
            <person name="Stueber K."/>
            <person name="Theodoulou F.L."/>
            <person name="Tu H."/>
            <person name="Van de Peer Y."/>
            <person name="Verrier P.J."/>
            <person name="Waters E."/>
            <person name="Wood A."/>
            <person name="Yang L."/>
            <person name="Cove D."/>
            <person name="Cuming A."/>
            <person name="Hasebe M."/>
            <person name="Lucas S."/>
            <person name="Mishler D.B."/>
            <person name="Reski R."/>
            <person name="Grigoriev I."/>
            <person name="Quatrano R.S."/>
            <person name="Boore J.L."/>
        </authorList>
    </citation>
    <scope>NUCLEOTIDE SEQUENCE [LARGE SCALE GENOMIC DNA]</scope>
    <source>
        <strain evidence="3 4">cv. Gransden 2004</strain>
    </source>
</reference>
<dbReference type="OrthoDB" id="1921758at2759"/>
<proteinExistence type="predicted"/>
<dbReference type="Gramene" id="Pp3c4_17790V3.2">
    <property type="protein sequence ID" value="Pp3c4_17790V3.2"/>
    <property type="gene ID" value="Pp3c4_17790"/>
</dbReference>
<evidence type="ECO:0000313" key="3">
    <source>
        <dbReference type="EnsemblPlants" id="Pp3c4_17790V3.1"/>
    </source>
</evidence>
<dbReference type="PaxDb" id="3218-PP1S13_136V6.1"/>
<dbReference type="KEGG" id="ppp:112280976"/>
<dbReference type="PANTHER" id="PTHR33834">
    <property type="entry name" value="SIGNALING PEPTIDE TAXIMIN 2"/>
    <property type="match status" value="1"/>
</dbReference>
<dbReference type="PANTHER" id="PTHR33834:SF4">
    <property type="entry name" value="SIGNALING PEPTIDE TAXIMIN 2"/>
    <property type="match status" value="1"/>
</dbReference>
<dbReference type="OMA" id="LRWFTHQ"/>
<dbReference type="EMBL" id="ABEU02000004">
    <property type="protein sequence ID" value="PNR55486.1"/>
    <property type="molecule type" value="Genomic_DNA"/>
</dbReference>
<reference evidence="2 4" key="2">
    <citation type="journal article" date="2018" name="Plant J.">
        <title>The Physcomitrella patens chromosome-scale assembly reveals moss genome structure and evolution.</title>
        <authorList>
            <person name="Lang D."/>
            <person name="Ullrich K.K."/>
            <person name="Murat F."/>
            <person name="Fuchs J."/>
            <person name="Jenkins J."/>
            <person name="Haas F.B."/>
            <person name="Piednoel M."/>
            <person name="Gundlach H."/>
            <person name="Van Bel M."/>
            <person name="Meyberg R."/>
            <person name="Vives C."/>
            <person name="Morata J."/>
            <person name="Symeonidi A."/>
            <person name="Hiss M."/>
            <person name="Muchero W."/>
            <person name="Kamisugi Y."/>
            <person name="Saleh O."/>
            <person name="Blanc G."/>
            <person name="Decker E.L."/>
            <person name="van Gessel N."/>
            <person name="Grimwood J."/>
            <person name="Hayes R.D."/>
            <person name="Graham S.W."/>
            <person name="Gunter L.E."/>
            <person name="McDaniel S.F."/>
            <person name="Hoernstein S.N.W."/>
            <person name="Larsson A."/>
            <person name="Li F.W."/>
            <person name="Perroud P.F."/>
            <person name="Phillips J."/>
            <person name="Ranjan P."/>
            <person name="Rokshar D.S."/>
            <person name="Rothfels C.J."/>
            <person name="Schneider L."/>
            <person name="Shu S."/>
            <person name="Stevenson D.W."/>
            <person name="Thummler F."/>
            <person name="Tillich M."/>
            <person name="Villarreal Aguilar J.C."/>
            <person name="Widiez T."/>
            <person name="Wong G.K."/>
            <person name="Wymore A."/>
            <person name="Zhang Y."/>
            <person name="Zimmer A.D."/>
            <person name="Quatrano R.S."/>
            <person name="Mayer K.F.X."/>
            <person name="Goodstein D."/>
            <person name="Casacuberta J.M."/>
            <person name="Vandepoele K."/>
            <person name="Reski R."/>
            <person name="Cuming A.C."/>
            <person name="Tuskan G.A."/>
            <person name="Maumus F."/>
            <person name="Salse J."/>
            <person name="Schmutz J."/>
            <person name="Rensing S.A."/>
        </authorList>
    </citation>
    <scope>NUCLEOTIDE SEQUENCE [LARGE SCALE GENOMIC DNA]</scope>
    <source>
        <strain evidence="3 4">cv. Gransden 2004</strain>
    </source>
</reference>
<dbReference type="InterPro" id="IPR055283">
    <property type="entry name" value="TAXIMIN_1/2"/>
</dbReference>
<accession>A9RJN9</accession>
<gene>
    <name evidence="3" type="primary">LOC112280976</name>
    <name evidence="2" type="ORF">PHYPA_006383</name>
</gene>
<dbReference type="GeneID" id="112280976"/>
<feature type="transmembrane region" description="Helical" evidence="1">
    <location>
        <begin position="36"/>
        <end position="62"/>
    </location>
</feature>
<evidence type="ECO:0000313" key="4">
    <source>
        <dbReference type="Proteomes" id="UP000006727"/>
    </source>
</evidence>
<evidence type="ECO:0000256" key="1">
    <source>
        <dbReference type="SAM" id="Phobius"/>
    </source>
</evidence>